<organism evidence="2 3">
    <name type="scientific">Streptomyces venezuelae</name>
    <dbReference type="NCBI Taxonomy" id="54571"/>
    <lineage>
        <taxon>Bacteria</taxon>
        <taxon>Bacillati</taxon>
        <taxon>Actinomycetota</taxon>
        <taxon>Actinomycetes</taxon>
        <taxon>Kitasatosporales</taxon>
        <taxon>Streptomycetaceae</taxon>
        <taxon>Streptomyces</taxon>
    </lineage>
</organism>
<proteinExistence type="predicted"/>
<dbReference type="EMBL" id="CP029191">
    <property type="protein sequence ID" value="QES43819.1"/>
    <property type="molecule type" value="Genomic_DNA"/>
</dbReference>
<protein>
    <submittedName>
        <fullName evidence="2">Uncharacterized protein</fullName>
    </submittedName>
</protein>
<gene>
    <name evidence="2" type="ORF">DEJ49_25020</name>
</gene>
<feature type="region of interest" description="Disordered" evidence="1">
    <location>
        <begin position="20"/>
        <end position="50"/>
    </location>
</feature>
<dbReference type="Proteomes" id="UP000324015">
    <property type="component" value="Chromosome"/>
</dbReference>
<name>A0A5P2CSH2_STRVZ</name>
<reference evidence="2 3" key="1">
    <citation type="submission" date="2018-05" db="EMBL/GenBank/DDBJ databases">
        <title>Streptomyces venezuelae.</title>
        <authorList>
            <person name="Kim W."/>
            <person name="Lee N."/>
            <person name="Cho B.-K."/>
        </authorList>
    </citation>
    <scope>NUCLEOTIDE SEQUENCE [LARGE SCALE GENOMIC DNA]</scope>
    <source>
        <strain evidence="2 3">ATCC 14585</strain>
    </source>
</reference>
<feature type="region of interest" description="Disordered" evidence="1">
    <location>
        <begin position="72"/>
        <end position="115"/>
    </location>
</feature>
<evidence type="ECO:0000313" key="3">
    <source>
        <dbReference type="Proteomes" id="UP000324015"/>
    </source>
</evidence>
<evidence type="ECO:0000313" key="2">
    <source>
        <dbReference type="EMBL" id="QES43819.1"/>
    </source>
</evidence>
<evidence type="ECO:0000256" key="1">
    <source>
        <dbReference type="SAM" id="MobiDB-lite"/>
    </source>
</evidence>
<dbReference type="AlphaFoldDB" id="A0A5P2CSH2"/>
<feature type="compositionally biased region" description="Gly residues" evidence="1">
    <location>
        <begin position="25"/>
        <end position="50"/>
    </location>
</feature>
<sequence length="227" mass="22718">MDLHVGRRVAVAAAALPAGDHADAEGGGEGSGGGDAAGAPGADGGRLGGVGRAGGHGGLLGWRGGLGAVRPGSAVRAAAAQHREPETGRPGRRHAAPGHEERGAPGVPHALGTGLHPALGGAGRVTGARGGPLLLVVLAAVRPVLAVEVRDADVPVRGVQLVLHTALGDRPVRGGEGGDLLALQGDRRHVRTAAVLDPRLRAVAEDDFVDLALRMRLERRRRGRGSG</sequence>
<accession>A0A5P2CSH2</accession>